<feature type="region of interest" description="Disordered" evidence="1">
    <location>
        <begin position="70"/>
        <end position="118"/>
    </location>
</feature>
<dbReference type="STRING" id="9627.ENSVVUP00000000215"/>
<organism evidence="3 4">
    <name type="scientific">Vulpes vulpes</name>
    <name type="common">Red fox</name>
    <dbReference type="NCBI Taxonomy" id="9627"/>
    <lineage>
        <taxon>Eukaryota</taxon>
        <taxon>Metazoa</taxon>
        <taxon>Chordata</taxon>
        <taxon>Craniata</taxon>
        <taxon>Vertebrata</taxon>
        <taxon>Euteleostomi</taxon>
        <taxon>Mammalia</taxon>
        <taxon>Eutheria</taxon>
        <taxon>Laurasiatheria</taxon>
        <taxon>Carnivora</taxon>
        <taxon>Caniformia</taxon>
        <taxon>Canidae</taxon>
        <taxon>Vulpes</taxon>
    </lineage>
</organism>
<sequence>MPCSSKHLHLTFEPDIQAQSEIQDLEVSHVLIAEVKKETSSMSSCSFNFSSPSTASSLCSSPVIPVSLEEEKEEKPAATLSPLQSPQSSCSLSTSWSTSDGVSDSPGEEDTSSVKMSTDIASLPRDPLNEKVVDLVHFMILKHQLKEPITKVEVLKVVIKRYKKQFPVIFKKASKFLEVIYGIDVKEVDPTTHFYVFVNSLELTHEEMLSDNQSMPKNGLLIIILGVIFMEDNCALEEDIWDFLNIMGVYAGREHFIYGEPRKLITRDWVQENYLETPNRDPPCYEFLWGPRAHADTSKMKVLEFLAKVKGTNSTSVSCWYEGALRDEEVRAQTRIGSMDTTTACSLHRIIPQILGPD</sequence>
<dbReference type="GO" id="GO:0000122">
    <property type="term" value="P:negative regulation of transcription by RNA polymerase II"/>
    <property type="evidence" value="ECO:0007669"/>
    <property type="project" value="TreeGrafter"/>
</dbReference>
<evidence type="ECO:0000313" key="4">
    <source>
        <dbReference type="RefSeq" id="XP_025864861.2"/>
    </source>
</evidence>
<dbReference type="InterPro" id="IPR041898">
    <property type="entry name" value="MAGE_WH1"/>
</dbReference>
<dbReference type="RefSeq" id="XP_025864861.2">
    <property type="nucleotide sequence ID" value="XM_026009076.2"/>
</dbReference>
<dbReference type="GO" id="GO:0005634">
    <property type="term" value="C:nucleus"/>
    <property type="evidence" value="ECO:0007669"/>
    <property type="project" value="TreeGrafter"/>
</dbReference>
<dbReference type="KEGG" id="vvp:112927666"/>
<dbReference type="PROSITE" id="PS50838">
    <property type="entry name" value="MAGE"/>
    <property type="match status" value="1"/>
</dbReference>
<dbReference type="SMART" id="SM01392">
    <property type="entry name" value="MAGE_N"/>
    <property type="match status" value="1"/>
</dbReference>
<evidence type="ECO:0000259" key="2">
    <source>
        <dbReference type="PROSITE" id="PS50838"/>
    </source>
</evidence>
<dbReference type="PANTHER" id="PTHR11736:SF84">
    <property type="entry name" value="MELANOMA-ASSOCIATED ANTIGEN C2"/>
    <property type="match status" value="1"/>
</dbReference>
<dbReference type="SMART" id="SM01373">
    <property type="entry name" value="MAGE"/>
    <property type="match status" value="1"/>
</dbReference>
<feature type="compositionally biased region" description="Low complexity" evidence="1">
    <location>
        <begin position="79"/>
        <end position="105"/>
    </location>
</feature>
<dbReference type="InterPro" id="IPR002190">
    <property type="entry name" value="MHD_dom"/>
</dbReference>
<accession>A0A3Q7THJ6</accession>
<protein>
    <submittedName>
        <fullName evidence="4">Melanoma-associated antigen 10-like</fullName>
    </submittedName>
</protein>
<reference key="1">
    <citation type="submission" date="2019-01" db="UniProtKB">
        <authorList>
            <consortium name="RefSeq"/>
        </authorList>
    </citation>
    <scope>IDENTIFICATION</scope>
</reference>
<dbReference type="PANTHER" id="PTHR11736">
    <property type="entry name" value="MELANOMA-ASSOCIATED ANTIGEN MAGE ANTIGEN"/>
    <property type="match status" value="1"/>
</dbReference>
<reference evidence="4" key="2">
    <citation type="submission" date="2025-08" db="UniProtKB">
        <authorList>
            <consortium name="RefSeq"/>
        </authorList>
    </citation>
    <scope>IDENTIFICATION</scope>
    <source>
        <tissue evidence="4">Cell line</tissue>
    </source>
</reference>
<dbReference type="Gene3D" id="1.10.10.1210">
    <property type="entry name" value="MAGE homology domain, winged helix WH2 motif"/>
    <property type="match status" value="1"/>
</dbReference>
<evidence type="ECO:0000256" key="1">
    <source>
        <dbReference type="SAM" id="MobiDB-lite"/>
    </source>
</evidence>
<gene>
    <name evidence="4" type="primary">LOC112927666</name>
</gene>
<dbReference type="Pfam" id="PF01454">
    <property type="entry name" value="MAGE"/>
    <property type="match status" value="1"/>
</dbReference>
<dbReference type="InterPro" id="IPR041899">
    <property type="entry name" value="MAGE_WH2"/>
</dbReference>
<dbReference type="AlphaFoldDB" id="A0A3Q7THJ6"/>
<feature type="domain" description="MAGE" evidence="2">
    <location>
        <begin position="128"/>
        <end position="324"/>
    </location>
</feature>
<dbReference type="GeneID" id="112927666"/>
<name>A0A3Q7THJ6_VULVU</name>
<dbReference type="Proteomes" id="UP001652641">
    <property type="component" value="Chromosome X"/>
</dbReference>
<proteinExistence type="predicted"/>
<keyword evidence="3" id="KW-1185">Reference proteome</keyword>
<evidence type="ECO:0000313" key="3">
    <source>
        <dbReference type="Proteomes" id="UP001652641"/>
    </source>
</evidence>
<dbReference type="InterPro" id="IPR037445">
    <property type="entry name" value="MAGE"/>
</dbReference>
<dbReference type="Gene3D" id="1.10.10.1200">
    <property type="entry name" value="MAGE homology domain, winged helix WH1 motif"/>
    <property type="match status" value="1"/>
</dbReference>
<dbReference type="InterPro" id="IPR021072">
    <property type="entry name" value="MAGE_N"/>
</dbReference>